<dbReference type="Pfam" id="PF00531">
    <property type="entry name" value="Death"/>
    <property type="match status" value="1"/>
</dbReference>
<accession>A0A7K8V2B5</accession>
<name>A0A7K8V2B5_9STRI</name>
<sequence>MAQDERETLLALQQALSEEQFQTLKYLLGGQLPLGQLGPATRPQICSLLLQRFPGRALQLSADLLRRIGRHDLIRLYRLPGAEDEAPPGEKAPSGCGEAAAGSRGDPPPVASSPASGRARRLTEKELMQLAQKLGKEWQEVGIVCLGLEKSRLDQIREDNPRSAVMQSFEMLLEWQRREQQEATAPRLRACLAPARLDPQILDVLQSFHGD</sequence>
<dbReference type="InterPro" id="IPR004020">
    <property type="entry name" value="DAPIN"/>
</dbReference>
<reference evidence="4 5" key="1">
    <citation type="submission" date="2019-09" db="EMBL/GenBank/DDBJ databases">
        <title>Bird 10,000 Genomes (B10K) Project - Family phase.</title>
        <authorList>
            <person name="Zhang G."/>
        </authorList>
    </citation>
    <scope>NUCLEOTIDE SEQUENCE [LARGE SCALE GENOMIC DNA]</scope>
    <source>
        <strain evidence="4">B10K-DU-001-07</strain>
        <tissue evidence="4">Muscle</tissue>
    </source>
</reference>
<dbReference type="InterPro" id="IPR001875">
    <property type="entry name" value="DED_dom"/>
</dbReference>
<dbReference type="AlphaFoldDB" id="A0A7K8V2B5"/>
<evidence type="ECO:0000313" key="4">
    <source>
        <dbReference type="EMBL" id="NXF60863.1"/>
    </source>
</evidence>
<dbReference type="SMART" id="SM00005">
    <property type="entry name" value="DEATH"/>
    <property type="match status" value="1"/>
</dbReference>
<proteinExistence type="predicted"/>
<dbReference type="PROSITE" id="PS50168">
    <property type="entry name" value="DED"/>
    <property type="match status" value="1"/>
</dbReference>
<dbReference type="InterPro" id="IPR011029">
    <property type="entry name" value="DEATH-like_dom_sf"/>
</dbReference>
<feature type="domain" description="Death" evidence="2">
    <location>
        <begin position="146"/>
        <end position="192"/>
    </location>
</feature>
<dbReference type="FunFam" id="1.10.533.10:FF:000088">
    <property type="entry name" value="P53-induced death domain protein 1"/>
    <property type="match status" value="1"/>
</dbReference>
<dbReference type="SUPFAM" id="SSF47986">
    <property type="entry name" value="DEATH domain"/>
    <property type="match status" value="2"/>
</dbReference>
<gene>
    <name evidence="4" type="primary">Cradd_1</name>
    <name evidence="4" type="ORF">CICNIG_R15281</name>
</gene>
<evidence type="ECO:0000313" key="5">
    <source>
        <dbReference type="Proteomes" id="UP000542434"/>
    </source>
</evidence>
<keyword evidence="5" id="KW-1185">Reference proteome</keyword>
<dbReference type="Pfam" id="PF02758">
    <property type="entry name" value="PYRIN"/>
    <property type="match status" value="1"/>
</dbReference>
<comment type="caution">
    <text evidence="4">The sequence shown here is derived from an EMBL/GenBank/DDBJ whole genome shotgun (WGS) entry which is preliminary data.</text>
</comment>
<dbReference type="Proteomes" id="UP000542434">
    <property type="component" value="Unassembled WGS sequence"/>
</dbReference>
<evidence type="ECO:0000256" key="1">
    <source>
        <dbReference type="SAM" id="MobiDB-lite"/>
    </source>
</evidence>
<dbReference type="PROSITE" id="PS50017">
    <property type="entry name" value="DEATH_DOMAIN"/>
    <property type="match status" value="1"/>
</dbReference>
<dbReference type="Gene3D" id="1.10.533.10">
    <property type="entry name" value="Death Domain, Fas"/>
    <property type="match status" value="2"/>
</dbReference>
<protein>
    <submittedName>
        <fullName evidence="4">CRADD protein</fullName>
    </submittedName>
</protein>
<dbReference type="GO" id="GO:0007165">
    <property type="term" value="P:signal transduction"/>
    <property type="evidence" value="ECO:0007669"/>
    <property type="project" value="InterPro"/>
</dbReference>
<feature type="domain" description="DED" evidence="3">
    <location>
        <begin position="4"/>
        <end position="79"/>
    </location>
</feature>
<evidence type="ECO:0000259" key="2">
    <source>
        <dbReference type="PROSITE" id="PS50017"/>
    </source>
</evidence>
<dbReference type="SMART" id="SM01289">
    <property type="entry name" value="PYRIN"/>
    <property type="match status" value="1"/>
</dbReference>
<feature type="region of interest" description="Disordered" evidence="1">
    <location>
        <begin position="82"/>
        <end position="120"/>
    </location>
</feature>
<dbReference type="InterPro" id="IPR000488">
    <property type="entry name" value="Death_dom"/>
</dbReference>
<evidence type="ECO:0000259" key="3">
    <source>
        <dbReference type="PROSITE" id="PS50168"/>
    </source>
</evidence>
<feature type="non-terminal residue" evidence="4">
    <location>
        <position position="1"/>
    </location>
</feature>
<dbReference type="EMBL" id="VWZC01004468">
    <property type="protein sequence ID" value="NXF60863.1"/>
    <property type="molecule type" value="Genomic_DNA"/>
</dbReference>
<feature type="non-terminal residue" evidence="4">
    <location>
        <position position="211"/>
    </location>
</feature>
<dbReference type="GO" id="GO:0042981">
    <property type="term" value="P:regulation of apoptotic process"/>
    <property type="evidence" value="ECO:0007669"/>
    <property type="project" value="InterPro"/>
</dbReference>
<organism evidence="4 5">
    <name type="scientific">Ciccaba nigrolineata</name>
    <dbReference type="NCBI Taxonomy" id="1118524"/>
    <lineage>
        <taxon>Eukaryota</taxon>
        <taxon>Metazoa</taxon>
        <taxon>Chordata</taxon>
        <taxon>Craniata</taxon>
        <taxon>Vertebrata</taxon>
        <taxon>Euteleostomi</taxon>
        <taxon>Archelosauria</taxon>
        <taxon>Archosauria</taxon>
        <taxon>Dinosauria</taxon>
        <taxon>Saurischia</taxon>
        <taxon>Theropoda</taxon>
        <taxon>Coelurosauria</taxon>
        <taxon>Aves</taxon>
        <taxon>Neognathae</taxon>
        <taxon>Neoaves</taxon>
        <taxon>Telluraves</taxon>
        <taxon>Strigiformes</taxon>
        <taxon>Strigidae</taxon>
        <taxon>Ciccaba</taxon>
    </lineage>
</organism>